<feature type="transmembrane region" description="Helical" evidence="6">
    <location>
        <begin position="386"/>
        <end position="404"/>
    </location>
</feature>
<keyword evidence="4 6" id="KW-1133">Transmembrane helix</keyword>
<protein>
    <recommendedName>
        <fullName evidence="7">Major facilitator superfamily (MFS) profile domain-containing protein</fullName>
    </recommendedName>
</protein>
<evidence type="ECO:0000259" key="7">
    <source>
        <dbReference type="PROSITE" id="PS50850"/>
    </source>
</evidence>
<dbReference type="EMBL" id="PPUT01000020">
    <property type="protein sequence ID" value="RDC43383.1"/>
    <property type="molecule type" value="Genomic_DNA"/>
</dbReference>
<dbReference type="GO" id="GO:0005886">
    <property type="term" value="C:plasma membrane"/>
    <property type="evidence" value="ECO:0007669"/>
    <property type="project" value="UniProtKB-SubCell"/>
</dbReference>
<dbReference type="Pfam" id="PF07690">
    <property type="entry name" value="MFS_1"/>
    <property type="match status" value="1"/>
</dbReference>
<feature type="transmembrane region" description="Helical" evidence="6">
    <location>
        <begin position="322"/>
        <end position="343"/>
    </location>
</feature>
<evidence type="ECO:0000256" key="5">
    <source>
        <dbReference type="ARBA" id="ARBA00023136"/>
    </source>
</evidence>
<feature type="transmembrane region" description="Helical" evidence="6">
    <location>
        <begin position="296"/>
        <end position="316"/>
    </location>
</feature>
<sequence length="414" mass="42100">MEKNAVRSGAFARRRRDAALPLLFVAGFCAYGCNHGSMIYTPLLVLDGGGDLFAVGLQATVFLALAVALRFWLGPLADRRGTKPLMALGLAAYAVTTPLLGLCGTFAAVLVVRCVQAVGMAAFFPCALSAVSEVAGQRNSGLTLGAYRLVSSVALTVSAAALFPLVQSIGYAGTFTVMGAVGALGLLCVLAAPVPGPSQRDMERGAEDDGPRNPGLLSQLRQILAAHRLLAASVLGATFVAALGYGLVTNFATPFVEKAAPTVNAGVLVALVGVGGLVANPVAGWLVDRRDSFSTLAFFLGCLGAGVAALALVPAAPAGMPLVGLAVGVGYFGVATSAVALIAKRIAPEGRSSFIAMQQNCIDVGAGLAGIFFGTLFSFASPAVGFVLWGVVTMAVGIAILYAATDAKRRAHRV</sequence>
<dbReference type="AlphaFoldDB" id="A0A369NXD0"/>
<keyword evidence="2" id="KW-1003">Cell membrane</keyword>
<dbReference type="Gene3D" id="1.20.1250.20">
    <property type="entry name" value="MFS general substrate transporter like domains"/>
    <property type="match status" value="2"/>
</dbReference>
<dbReference type="RefSeq" id="WP_114549288.1">
    <property type="nucleotide sequence ID" value="NZ_PPUT01000020.1"/>
</dbReference>
<organism evidence="8 9">
    <name type="scientific">Adlercreutzia equolifaciens subsp. celatus</name>
    <dbReference type="NCBI Taxonomy" id="394340"/>
    <lineage>
        <taxon>Bacteria</taxon>
        <taxon>Bacillati</taxon>
        <taxon>Actinomycetota</taxon>
        <taxon>Coriobacteriia</taxon>
        <taxon>Eggerthellales</taxon>
        <taxon>Eggerthellaceae</taxon>
        <taxon>Adlercreutzia</taxon>
    </lineage>
</organism>
<dbReference type="GO" id="GO:0022857">
    <property type="term" value="F:transmembrane transporter activity"/>
    <property type="evidence" value="ECO:0007669"/>
    <property type="project" value="InterPro"/>
</dbReference>
<proteinExistence type="predicted"/>
<dbReference type="InterPro" id="IPR050189">
    <property type="entry name" value="MFS_Efflux_Transporters"/>
</dbReference>
<feature type="transmembrane region" description="Helical" evidence="6">
    <location>
        <begin position="268"/>
        <end position="287"/>
    </location>
</feature>
<feature type="transmembrane region" description="Helical" evidence="6">
    <location>
        <begin position="172"/>
        <end position="194"/>
    </location>
</feature>
<evidence type="ECO:0000256" key="6">
    <source>
        <dbReference type="SAM" id="Phobius"/>
    </source>
</evidence>
<feature type="transmembrane region" description="Helical" evidence="6">
    <location>
        <begin position="85"/>
        <end position="111"/>
    </location>
</feature>
<keyword evidence="5 6" id="KW-0472">Membrane</keyword>
<dbReference type="Proteomes" id="UP000253805">
    <property type="component" value="Unassembled WGS sequence"/>
</dbReference>
<evidence type="ECO:0000313" key="9">
    <source>
        <dbReference type="Proteomes" id="UP000253805"/>
    </source>
</evidence>
<accession>A0A369NXD0</accession>
<comment type="caution">
    <text evidence="8">The sequence shown here is derived from an EMBL/GenBank/DDBJ whole genome shotgun (WGS) entry which is preliminary data.</text>
</comment>
<evidence type="ECO:0000256" key="4">
    <source>
        <dbReference type="ARBA" id="ARBA00022989"/>
    </source>
</evidence>
<evidence type="ECO:0000313" key="8">
    <source>
        <dbReference type="EMBL" id="RDC43383.1"/>
    </source>
</evidence>
<keyword evidence="3 6" id="KW-0812">Transmembrane</keyword>
<evidence type="ECO:0000256" key="2">
    <source>
        <dbReference type="ARBA" id="ARBA00022475"/>
    </source>
</evidence>
<feature type="transmembrane region" description="Helical" evidence="6">
    <location>
        <begin position="229"/>
        <end position="248"/>
    </location>
</feature>
<feature type="transmembrane region" description="Helical" evidence="6">
    <location>
        <begin position="20"/>
        <end position="40"/>
    </location>
</feature>
<dbReference type="PROSITE" id="PS50850">
    <property type="entry name" value="MFS"/>
    <property type="match status" value="1"/>
</dbReference>
<feature type="transmembrane region" description="Helical" evidence="6">
    <location>
        <begin position="147"/>
        <end position="166"/>
    </location>
</feature>
<feature type="domain" description="Major facilitator superfamily (MFS) profile" evidence="7">
    <location>
        <begin position="1"/>
        <end position="408"/>
    </location>
</feature>
<dbReference type="InterPro" id="IPR011701">
    <property type="entry name" value="MFS"/>
</dbReference>
<feature type="transmembrane region" description="Helical" evidence="6">
    <location>
        <begin position="364"/>
        <end position="380"/>
    </location>
</feature>
<feature type="transmembrane region" description="Helical" evidence="6">
    <location>
        <begin position="117"/>
        <end position="135"/>
    </location>
</feature>
<dbReference type="InterPro" id="IPR020846">
    <property type="entry name" value="MFS_dom"/>
</dbReference>
<dbReference type="PANTHER" id="PTHR43124:SF3">
    <property type="entry name" value="CHLORAMPHENICOL EFFLUX PUMP RV0191"/>
    <property type="match status" value="1"/>
</dbReference>
<comment type="subcellular location">
    <subcellularLocation>
        <location evidence="1">Cell membrane</location>
        <topology evidence="1">Multi-pass membrane protein</topology>
    </subcellularLocation>
</comment>
<evidence type="ECO:0000256" key="1">
    <source>
        <dbReference type="ARBA" id="ARBA00004651"/>
    </source>
</evidence>
<dbReference type="SUPFAM" id="SSF103473">
    <property type="entry name" value="MFS general substrate transporter"/>
    <property type="match status" value="1"/>
</dbReference>
<name>A0A369NXD0_9ACTN</name>
<evidence type="ECO:0000256" key="3">
    <source>
        <dbReference type="ARBA" id="ARBA00022692"/>
    </source>
</evidence>
<dbReference type="InterPro" id="IPR036259">
    <property type="entry name" value="MFS_trans_sf"/>
</dbReference>
<dbReference type="PANTHER" id="PTHR43124">
    <property type="entry name" value="PURINE EFFLUX PUMP PBUE"/>
    <property type="match status" value="1"/>
</dbReference>
<feature type="transmembrane region" description="Helical" evidence="6">
    <location>
        <begin position="52"/>
        <end position="73"/>
    </location>
</feature>
<gene>
    <name evidence="8" type="ORF">C1850_08060</name>
</gene>
<reference evidence="8 9" key="1">
    <citation type="journal article" date="2018" name="Elife">
        <title>Discovery and characterization of a prevalent human gut bacterial enzyme sufficient for the inactivation of a family of plant toxins.</title>
        <authorList>
            <person name="Koppel N."/>
            <person name="Bisanz J.E."/>
            <person name="Pandelia M.E."/>
            <person name="Turnbaugh P.J."/>
            <person name="Balskus E.P."/>
        </authorList>
    </citation>
    <scope>NUCLEOTIDE SEQUENCE [LARGE SCALE GENOMIC DNA]</scope>
    <source>
        <strain evidence="8 9">OB21 GAM 11</strain>
    </source>
</reference>